<comment type="subcellular location">
    <subcellularLocation>
        <location evidence="1">Cell membrane</location>
        <topology evidence="1">Multi-pass membrane protein</topology>
    </subcellularLocation>
</comment>
<dbReference type="eggNOG" id="COG0477">
    <property type="taxonomic scope" value="Bacteria"/>
</dbReference>
<dbReference type="Pfam" id="PF05977">
    <property type="entry name" value="MFS_3"/>
    <property type="match status" value="1"/>
</dbReference>
<evidence type="ECO:0000313" key="9">
    <source>
        <dbReference type="EMBL" id="CCH88984.1"/>
    </source>
</evidence>
<evidence type="ECO:0000256" key="7">
    <source>
        <dbReference type="SAM" id="Phobius"/>
    </source>
</evidence>
<keyword evidence="10" id="KW-1185">Reference proteome</keyword>
<feature type="transmembrane region" description="Helical" evidence="7">
    <location>
        <begin position="176"/>
        <end position="196"/>
    </location>
</feature>
<dbReference type="AlphaFoldDB" id="I4F021"/>
<feature type="transmembrane region" description="Helical" evidence="7">
    <location>
        <begin position="113"/>
        <end position="132"/>
    </location>
</feature>
<dbReference type="KEGG" id="mmar:MODMU_3572"/>
<dbReference type="PANTHER" id="PTHR23513:SF11">
    <property type="entry name" value="STAPHYLOFERRIN A TRANSPORTER"/>
    <property type="match status" value="1"/>
</dbReference>
<dbReference type="CDD" id="cd06173">
    <property type="entry name" value="MFS_MefA_like"/>
    <property type="match status" value="1"/>
</dbReference>
<organism evidence="9 10">
    <name type="scientific">Modestobacter italicus (strain DSM 44449 / CECT 9708 / BC 501)</name>
    <dbReference type="NCBI Taxonomy" id="2732864"/>
    <lineage>
        <taxon>Bacteria</taxon>
        <taxon>Bacillati</taxon>
        <taxon>Actinomycetota</taxon>
        <taxon>Actinomycetes</taxon>
        <taxon>Geodermatophilales</taxon>
        <taxon>Geodermatophilaceae</taxon>
        <taxon>Modestobacter</taxon>
    </lineage>
</organism>
<dbReference type="Proteomes" id="UP000006461">
    <property type="component" value="Chromosome"/>
</dbReference>
<dbReference type="EMBL" id="FO203431">
    <property type="protein sequence ID" value="CCH88984.1"/>
    <property type="molecule type" value="Genomic_DNA"/>
</dbReference>
<evidence type="ECO:0000256" key="1">
    <source>
        <dbReference type="ARBA" id="ARBA00004651"/>
    </source>
</evidence>
<dbReference type="Gene3D" id="1.20.1250.20">
    <property type="entry name" value="MFS general substrate transporter like domains"/>
    <property type="match status" value="1"/>
</dbReference>
<feature type="transmembrane region" description="Helical" evidence="7">
    <location>
        <begin position="262"/>
        <end position="283"/>
    </location>
</feature>
<dbReference type="PATRIC" id="fig|477641.3.peg.3391"/>
<proteinExistence type="predicted"/>
<dbReference type="PANTHER" id="PTHR23513">
    <property type="entry name" value="INTEGRAL MEMBRANE EFFLUX PROTEIN-RELATED"/>
    <property type="match status" value="1"/>
</dbReference>
<feature type="transmembrane region" description="Helical" evidence="7">
    <location>
        <begin position="232"/>
        <end position="250"/>
    </location>
</feature>
<dbReference type="OMA" id="WQAIQPD"/>
<protein>
    <submittedName>
        <fullName evidence="9">Transporter</fullName>
    </submittedName>
</protein>
<reference evidence="9 10" key="1">
    <citation type="journal article" date="2012" name="J. Bacteriol.">
        <title>Genome Sequence of Radiation-Resistant Modestobacter marinus Strain BC501, a Representative Actinobacterium That Thrives on Calcareous Stone Surfaces.</title>
        <authorList>
            <person name="Normand P."/>
            <person name="Gury J."/>
            <person name="Pujic P."/>
            <person name="Chouaia B."/>
            <person name="Crotti E."/>
            <person name="Brusetti L."/>
            <person name="Daffonchio D."/>
            <person name="Vacherie B."/>
            <person name="Barbe V."/>
            <person name="Medigue C."/>
            <person name="Calteau A."/>
            <person name="Ghodhbane-Gtari F."/>
            <person name="Essoussi I."/>
            <person name="Nouioui I."/>
            <person name="Abbassi-Ghozzi I."/>
            <person name="Gtari M."/>
        </authorList>
    </citation>
    <scope>NUCLEOTIDE SEQUENCE [LARGE SCALE GENOMIC DNA]</scope>
    <source>
        <strain evidence="10">BC 501</strain>
    </source>
</reference>
<dbReference type="PROSITE" id="PS50850">
    <property type="entry name" value="MFS"/>
    <property type="match status" value="1"/>
</dbReference>
<dbReference type="STRING" id="477641.MODMU_3572"/>
<evidence type="ECO:0000256" key="3">
    <source>
        <dbReference type="ARBA" id="ARBA00022475"/>
    </source>
</evidence>
<evidence type="ECO:0000256" key="6">
    <source>
        <dbReference type="ARBA" id="ARBA00023136"/>
    </source>
</evidence>
<keyword evidence="3" id="KW-1003">Cell membrane</keyword>
<keyword evidence="4 7" id="KW-0812">Transmembrane</keyword>
<keyword evidence="5 7" id="KW-1133">Transmembrane helix</keyword>
<feature type="transmembrane region" description="Helical" evidence="7">
    <location>
        <begin position="85"/>
        <end position="106"/>
    </location>
</feature>
<sequence>MTASTPPTPDPWAPLRRPTFRFVWIAAFVANLGTWMQTVGGQWLLVERHSSSLLISLVQSASSLPVLLLVIPAGVVADFFDRRRLLLVAQCVQAVVAGALALLTAAGRTSPEVLLLFTFLLGCGAAAQLPAYQSFISDLLPRTELGAGASLSSLGVNLARAVGPAVAGLLVAPLGVAWLFTLNALSFLLFAGALLATRSTQPATAPAARAVSWSSLEAGGRYVRHSPAVRRILLRLVLFAVPANVLWALLAPLAESRLGLSATGYGVLLGAAGVGAVAGAVLMPRLRTRLSASQLLTASGAVYGAGLIGLAFVRTTAEAVVVLLPVGVAWIAVIAGLNASTQAFLPDWVRARALAIYQMVLFASFAGSAAAWGAVANGIGLTRSFGLAGVLLLATTVAGLWLPLRRTDIGDRTAVTTGFLPEVTALGAVIPNDPLEVVVRYRVPPERQAAFLEAVGELRTSRLRSGSTQWALLRDAVADDVLVERYRVASWADHRDQHDRRTTPFDQEVLQRVGALADSVSPAEHLLFVVVPHAPRHVRTRTRTGA</sequence>
<evidence type="ECO:0000256" key="5">
    <source>
        <dbReference type="ARBA" id="ARBA00022989"/>
    </source>
</evidence>
<dbReference type="GO" id="GO:0005886">
    <property type="term" value="C:plasma membrane"/>
    <property type="evidence" value="ECO:0007669"/>
    <property type="project" value="UniProtKB-SubCell"/>
</dbReference>
<feature type="domain" description="Major facilitator superfamily (MFS) profile" evidence="8">
    <location>
        <begin position="19"/>
        <end position="407"/>
    </location>
</feature>
<feature type="transmembrane region" description="Helical" evidence="7">
    <location>
        <begin position="385"/>
        <end position="404"/>
    </location>
</feature>
<dbReference type="HOGENOM" id="CLU_034180_11_1_11"/>
<dbReference type="InterPro" id="IPR010290">
    <property type="entry name" value="TM_effector"/>
</dbReference>
<gene>
    <name evidence="9" type="ordered locus">MODMU_3572</name>
</gene>
<evidence type="ECO:0000256" key="2">
    <source>
        <dbReference type="ARBA" id="ARBA00022448"/>
    </source>
</evidence>
<evidence type="ECO:0000259" key="8">
    <source>
        <dbReference type="PROSITE" id="PS50850"/>
    </source>
</evidence>
<feature type="transmembrane region" description="Helical" evidence="7">
    <location>
        <begin position="319"/>
        <end position="339"/>
    </location>
</feature>
<accession>I4F021</accession>
<dbReference type="GO" id="GO:0022857">
    <property type="term" value="F:transmembrane transporter activity"/>
    <property type="evidence" value="ECO:0007669"/>
    <property type="project" value="InterPro"/>
</dbReference>
<feature type="transmembrane region" description="Helical" evidence="7">
    <location>
        <begin position="53"/>
        <end position="73"/>
    </location>
</feature>
<evidence type="ECO:0000313" key="10">
    <source>
        <dbReference type="Proteomes" id="UP000006461"/>
    </source>
</evidence>
<feature type="transmembrane region" description="Helical" evidence="7">
    <location>
        <begin position="351"/>
        <end position="373"/>
    </location>
</feature>
<keyword evidence="6 7" id="KW-0472">Membrane</keyword>
<feature type="transmembrane region" description="Helical" evidence="7">
    <location>
        <begin position="295"/>
        <end position="313"/>
    </location>
</feature>
<feature type="transmembrane region" description="Helical" evidence="7">
    <location>
        <begin position="22"/>
        <end position="46"/>
    </location>
</feature>
<keyword evidence="2" id="KW-0813">Transport</keyword>
<dbReference type="SUPFAM" id="SSF103473">
    <property type="entry name" value="MFS general substrate transporter"/>
    <property type="match status" value="1"/>
</dbReference>
<dbReference type="InterPro" id="IPR036259">
    <property type="entry name" value="MFS_trans_sf"/>
</dbReference>
<name>I4F021_MODI5</name>
<evidence type="ECO:0000256" key="4">
    <source>
        <dbReference type="ARBA" id="ARBA00022692"/>
    </source>
</evidence>
<dbReference type="InterPro" id="IPR020846">
    <property type="entry name" value="MFS_dom"/>
</dbReference>